<dbReference type="Proteomes" id="UP001162501">
    <property type="component" value="Chromosome 3"/>
</dbReference>
<accession>A0AC59ZKL1</accession>
<proteinExistence type="predicted"/>
<gene>
    <name evidence="1" type="ORF">MRATA1EN22A_LOCUS19700</name>
</gene>
<sequence length="154" mass="16110">MAFLWLWGGEGVAVGSTTPPPPPTSETSSAYRAPPAVSLAYTCLRASHPGPRAPPGAFCSNAARCSGASRRPPKRLKVVAETRSYGDQICPSLPARWELAVHHLQGLQLRFACLRGGRLLSPPGPPPPCPAPPHPASAAWCLRGFGVHGAPPVL</sequence>
<reference evidence="1" key="1">
    <citation type="submission" date="2023-05" db="EMBL/GenBank/DDBJ databases">
        <authorList>
            <consortium name="ELIXIR-Norway"/>
        </authorList>
    </citation>
    <scope>NUCLEOTIDE SEQUENCE</scope>
</reference>
<evidence type="ECO:0000313" key="2">
    <source>
        <dbReference type="Proteomes" id="UP001162501"/>
    </source>
</evidence>
<evidence type="ECO:0000313" key="1">
    <source>
        <dbReference type="EMBL" id="CAN0452100.1"/>
    </source>
</evidence>
<dbReference type="EMBL" id="OX596087">
    <property type="protein sequence ID" value="CAN0452100.1"/>
    <property type="molecule type" value="Genomic_DNA"/>
</dbReference>
<protein>
    <submittedName>
        <fullName evidence="1">Uncharacterized protein</fullName>
    </submittedName>
</protein>
<name>A0AC59ZKL1_RANTA</name>
<organism evidence="1 2">
    <name type="scientific">Rangifer tarandus platyrhynchus</name>
    <name type="common">Svalbard reindeer</name>
    <dbReference type="NCBI Taxonomy" id="3082113"/>
    <lineage>
        <taxon>Eukaryota</taxon>
        <taxon>Metazoa</taxon>
        <taxon>Chordata</taxon>
        <taxon>Craniata</taxon>
        <taxon>Vertebrata</taxon>
        <taxon>Euteleostomi</taxon>
        <taxon>Mammalia</taxon>
        <taxon>Eutheria</taxon>
        <taxon>Laurasiatheria</taxon>
        <taxon>Artiodactyla</taxon>
        <taxon>Ruminantia</taxon>
        <taxon>Pecora</taxon>
        <taxon>Cervidae</taxon>
        <taxon>Odocoileinae</taxon>
        <taxon>Rangifer</taxon>
    </lineage>
</organism>
<reference evidence="1" key="2">
    <citation type="submission" date="2025-03" db="EMBL/GenBank/DDBJ databases">
        <authorList>
            <consortium name="ELIXIR-Norway"/>
            <consortium name="Elixir Norway"/>
        </authorList>
    </citation>
    <scope>NUCLEOTIDE SEQUENCE</scope>
</reference>